<evidence type="ECO:0008006" key="4">
    <source>
        <dbReference type="Google" id="ProtNLM"/>
    </source>
</evidence>
<comment type="caution">
    <text evidence="2">The sequence shown here is derived from an EMBL/GenBank/DDBJ whole genome shotgun (WGS) entry which is preliminary data.</text>
</comment>
<dbReference type="Gramene" id="PHT90079">
    <property type="protein sequence ID" value="PHT90079"/>
    <property type="gene ID" value="T459_05192"/>
</dbReference>
<accession>A0A2G3A743</accession>
<gene>
    <name evidence="2" type="ORF">T459_05192</name>
</gene>
<dbReference type="AlphaFoldDB" id="A0A2G3A743"/>
<reference evidence="2 3" key="2">
    <citation type="journal article" date="2017" name="Genome Biol.">
        <title>New reference genome sequences of hot pepper reveal the massive evolution of plant disease-resistance genes by retroduplication.</title>
        <authorList>
            <person name="Kim S."/>
            <person name="Park J."/>
            <person name="Yeom S.I."/>
            <person name="Kim Y.M."/>
            <person name="Seo E."/>
            <person name="Kim K.T."/>
            <person name="Kim M.S."/>
            <person name="Lee J.M."/>
            <person name="Cheong K."/>
            <person name="Shin H.S."/>
            <person name="Kim S.B."/>
            <person name="Han K."/>
            <person name="Lee J."/>
            <person name="Park M."/>
            <person name="Lee H.A."/>
            <person name="Lee H.Y."/>
            <person name="Lee Y."/>
            <person name="Oh S."/>
            <person name="Lee J.H."/>
            <person name="Choi E."/>
            <person name="Choi E."/>
            <person name="Lee S.E."/>
            <person name="Jeon J."/>
            <person name="Kim H."/>
            <person name="Choi G."/>
            <person name="Song H."/>
            <person name="Lee J."/>
            <person name="Lee S.C."/>
            <person name="Kwon J.K."/>
            <person name="Lee H.Y."/>
            <person name="Koo N."/>
            <person name="Hong Y."/>
            <person name="Kim R.W."/>
            <person name="Kang W.H."/>
            <person name="Huh J.H."/>
            <person name="Kang B.C."/>
            <person name="Yang T.J."/>
            <person name="Lee Y.H."/>
            <person name="Bennetzen J.L."/>
            <person name="Choi D."/>
        </authorList>
    </citation>
    <scope>NUCLEOTIDE SEQUENCE [LARGE SCALE GENOMIC DNA]</scope>
    <source>
        <strain evidence="3">cv. CM334</strain>
    </source>
</reference>
<keyword evidence="1" id="KW-0812">Transmembrane</keyword>
<feature type="transmembrane region" description="Helical" evidence="1">
    <location>
        <begin position="82"/>
        <end position="101"/>
    </location>
</feature>
<keyword evidence="1" id="KW-0472">Membrane</keyword>
<name>A0A2G3A743_CAPAN</name>
<organism evidence="2 3">
    <name type="scientific">Capsicum annuum</name>
    <name type="common">Capsicum pepper</name>
    <dbReference type="NCBI Taxonomy" id="4072"/>
    <lineage>
        <taxon>Eukaryota</taxon>
        <taxon>Viridiplantae</taxon>
        <taxon>Streptophyta</taxon>
        <taxon>Embryophyta</taxon>
        <taxon>Tracheophyta</taxon>
        <taxon>Spermatophyta</taxon>
        <taxon>Magnoliopsida</taxon>
        <taxon>eudicotyledons</taxon>
        <taxon>Gunneridae</taxon>
        <taxon>Pentapetalae</taxon>
        <taxon>asterids</taxon>
        <taxon>lamiids</taxon>
        <taxon>Solanales</taxon>
        <taxon>Solanaceae</taxon>
        <taxon>Solanoideae</taxon>
        <taxon>Capsiceae</taxon>
        <taxon>Capsicum</taxon>
    </lineage>
</organism>
<dbReference type="Proteomes" id="UP000222542">
    <property type="component" value="Unassembled WGS sequence"/>
</dbReference>
<evidence type="ECO:0000313" key="2">
    <source>
        <dbReference type="EMBL" id="PHT90079.1"/>
    </source>
</evidence>
<reference evidence="2 3" key="1">
    <citation type="journal article" date="2014" name="Nat. Genet.">
        <title>Genome sequence of the hot pepper provides insights into the evolution of pungency in Capsicum species.</title>
        <authorList>
            <person name="Kim S."/>
            <person name="Park M."/>
            <person name="Yeom S.I."/>
            <person name="Kim Y.M."/>
            <person name="Lee J.M."/>
            <person name="Lee H.A."/>
            <person name="Seo E."/>
            <person name="Choi J."/>
            <person name="Cheong K."/>
            <person name="Kim K.T."/>
            <person name="Jung K."/>
            <person name="Lee G.W."/>
            <person name="Oh S.K."/>
            <person name="Bae C."/>
            <person name="Kim S.B."/>
            <person name="Lee H.Y."/>
            <person name="Kim S.Y."/>
            <person name="Kim M.S."/>
            <person name="Kang B.C."/>
            <person name="Jo Y.D."/>
            <person name="Yang H.B."/>
            <person name="Jeong H.J."/>
            <person name="Kang W.H."/>
            <person name="Kwon J.K."/>
            <person name="Shin C."/>
            <person name="Lim J.Y."/>
            <person name="Park J.H."/>
            <person name="Huh J.H."/>
            <person name="Kim J.S."/>
            <person name="Kim B.D."/>
            <person name="Cohen O."/>
            <person name="Paran I."/>
            <person name="Suh M.C."/>
            <person name="Lee S.B."/>
            <person name="Kim Y.K."/>
            <person name="Shin Y."/>
            <person name="Noh S.J."/>
            <person name="Park J."/>
            <person name="Seo Y.S."/>
            <person name="Kwon S.Y."/>
            <person name="Kim H.A."/>
            <person name="Park J.M."/>
            <person name="Kim H.J."/>
            <person name="Choi S.B."/>
            <person name="Bosland P.W."/>
            <person name="Reeves G."/>
            <person name="Jo S.H."/>
            <person name="Lee B.W."/>
            <person name="Cho H.T."/>
            <person name="Choi H.S."/>
            <person name="Lee M.S."/>
            <person name="Yu Y."/>
            <person name="Do Choi Y."/>
            <person name="Park B.S."/>
            <person name="van Deynze A."/>
            <person name="Ashrafi H."/>
            <person name="Hill T."/>
            <person name="Kim W.T."/>
            <person name="Pai H.S."/>
            <person name="Ahn H.K."/>
            <person name="Yeam I."/>
            <person name="Giovannoni J.J."/>
            <person name="Rose J.K."/>
            <person name="Sorensen I."/>
            <person name="Lee S.J."/>
            <person name="Kim R.W."/>
            <person name="Choi I.Y."/>
            <person name="Choi B.S."/>
            <person name="Lim J.S."/>
            <person name="Lee Y.H."/>
            <person name="Choi D."/>
        </authorList>
    </citation>
    <scope>NUCLEOTIDE SEQUENCE [LARGE SCALE GENOMIC DNA]</scope>
    <source>
        <strain evidence="3">cv. CM334</strain>
    </source>
</reference>
<keyword evidence="3" id="KW-1185">Reference proteome</keyword>
<proteinExistence type="predicted"/>
<sequence length="102" mass="10804">MAAIRRGANKVTPAFSMEGEGAEFSPSSLEIVEENKKKKWRPGMNKLAVFTICMMMVVALGHVGGAMGAGEESPAPSVESAAIIYFVPVLMAAFASLAAFFF</sequence>
<dbReference type="EMBL" id="AYRZ02000002">
    <property type="protein sequence ID" value="PHT90079.1"/>
    <property type="molecule type" value="Genomic_DNA"/>
</dbReference>
<keyword evidence="1" id="KW-1133">Transmembrane helix</keyword>
<evidence type="ECO:0000313" key="3">
    <source>
        <dbReference type="Proteomes" id="UP000222542"/>
    </source>
</evidence>
<feature type="transmembrane region" description="Helical" evidence="1">
    <location>
        <begin position="47"/>
        <end position="70"/>
    </location>
</feature>
<evidence type="ECO:0000256" key="1">
    <source>
        <dbReference type="SAM" id="Phobius"/>
    </source>
</evidence>
<protein>
    <recommendedName>
        <fullName evidence="4">Transmembrane protein</fullName>
    </recommendedName>
</protein>